<dbReference type="SUPFAM" id="SSF52540">
    <property type="entry name" value="P-loop containing nucleoside triphosphate hydrolases"/>
    <property type="match status" value="1"/>
</dbReference>
<dbReference type="InterPro" id="IPR007111">
    <property type="entry name" value="NACHT_NTPase"/>
</dbReference>
<proteinExistence type="predicted"/>
<dbReference type="EMBL" id="CP096208">
    <property type="protein sequence ID" value="UPQ83031.1"/>
    <property type="molecule type" value="Genomic_DNA"/>
</dbReference>
<dbReference type="Gene3D" id="3.40.50.300">
    <property type="entry name" value="P-loop containing nucleotide triphosphate hydrolases"/>
    <property type="match status" value="1"/>
</dbReference>
<sequence length="786" mass="89472">MSTVSKGNDFRDTIARALIAASFRNVETEKRLGEYKKVDVYYESVEFGNVIRFAIEAKNYERSLTKSYISANIQPDYKPLLDNGVVDKVIIIAPHDVGPDARAYMSANKFMFMTLEQFHARIMNFLTYLDGLQTGYKEGGLDKYYMPLFYGDNLSLENRLLSWLDEEDSKPIAILAGYGMGKTTFSKHFACKLAASFKEKNSGRIPIYIRLGEISDEQSLEGLLAKSLISSNAVQNFTFELFMELNRAGLFCVLLDGFDEMKHAMTWDQFKHNVNELNRLVDKKSKVVLLGRPSAFISESEQALVLRGVRAIDAAEVRDYAWNIYDRVELNLFTPSAAIEFIKKYISHVVESCRIECDEDVEFFVSKRIDEIKALGFSDIILRPVQAKMLAEIASEPKQLLESYSRYGLYKHFMDCIIEREIFKKSRKVFSSDVRRSFIRELAWWMWCSGGNSGLSLSEIPSWLIDKYRDGKQVEREAALRDLISGSVLETKMADKFYFPHRSYQEFLVSEYIINLSPDIKAIDKIKSAINREIVDFIKESDKKSALKIVHDLLPEYQGSLSLQFIELLAWASDEIPDPKSITCEWHMITAFYKCLTERGASQAGEYALSVAVDPDARNLTITTLLCLSWAVLASKNEDTKFSVALASLILRLSLPQIEKIVSAKKMSKIALQTGTGGAWLDMVLKGFKTERFNDSMVVVISVEEIFESARSSLLPKIKVVGFEDFELQELTLNIPVLGRYDDLLSVNKKGGVLARYFRDHHMSQTLVPVTKKATVKNNFPDWLKS</sequence>
<evidence type="ECO:0000313" key="2">
    <source>
        <dbReference type="EMBL" id="UPQ83031.1"/>
    </source>
</evidence>
<keyword evidence="3" id="KW-1185">Reference proteome</keyword>
<evidence type="ECO:0000313" key="3">
    <source>
        <dbReference type="Proteomes" id="UP000831189"/>
    </source>
</evidence>
<name>A0ABY4KQ85_9PSED</name>
<gene>
    <name evidence="2" type="ORF">M0M42_01040</name>
</gene>
<dbReference type="Pfam" id="PF05729">
    <property type="entry name" value="NACHT"/>
    <property type="match status" value="1"/>
</dbReference>
<accession>A0ABY4KQ85</accession>
<feature type="domain" description="NACHT" evidence="1">
    <location>
        <begin position="178"/>
        <end position="296"/>
    </location>
</feature>
<protein>
    <submittedName>
        <fullName evidence="2">NACHT domain-containing protein</fullName>
    </submittedName>
</protein>
<dbReference type="InterPro" id="IPR027417">
    <property type="entry name" value="P-loop_NTPase"/>
</dbReference>
<evidence type="ECO:0000259" key="1">
    <source>
        <dbReference type="Pfam" id="PF05729"/>
    </source>
</evidence>
<reference evidence="2 3" key="1">
    <citation type="submission" date="2022-04" db="EMBL/GenBank/DDBJ databases">
        <title>Pseudomonas knackmussii B09-2.</title>
        <authorList>
            <person name="Deng Y."/>
        </authorList>
    </citation>
    <scope>NUCLEOTIDE SEQUENCE [LARGE SCALE GENOMIC DNA]</scope>
    <source>
        <strain evidence="2 3">B09-2</strain>
    </source>
</reference>
<organism evidence="2 3">
    <name type="scientific">Pseudomonas knackmussii</name>
    <dbReference type="NCBI Taxonomy" id="65741"/>
    <lineage>
        <taxon>Bacteria</taxon>
        <taxon>Pseudomonadati</taxon>
        <taxon>Pseudomonadota</taxon>
        <taxon>Gammaproteobacteria</taxon>
        <taxon>Pseudomonadales</taxon>
        <taxon>Pseudomonadaceae</taxon>
        <taxon>Pseudomonas</taxon>
    </lineage>
</organism>
<dbReference type="Proteomes" id="UP000831189">
    <property type="component" value="Chromosome"/>
</dbReference>